<evidence type="ECO:0000256" key="1">
    <source>
        <dbReference type="SAM" id="MobiDB-lite"/>
    </source>
</evidence>
<organism evidence="2 3">
    <name type="scientific">Caerostris extrusa</name>
    <name type="common">Bark spider</name>
    <name type="synonym">Caerostris bankana</name>
    <dbReference type="NCBI Taxonomy" id="172846"/>
    <lineage>
        <taxon>Eukaryota</taxon>
        <taxon>Metazoa</taxon>
        <taxon>Ecdysozoa</taxon>
        <taxon>Arthropoda</taxon>
        <taxon>Chelicerata</taxon>
        <taxon>Arachnida</taxon>
        <taxon>Araneae</taxon>
        <taxon>Araneomorphae</taxon>
        <taxon>Entelegynae</taxon>
        <taxon>Araneoidea</taxon>
        <taxon>Araneidae</taxon>
        <taxon>Caerostris</taxon>
    </lineage>
</organism>
<evidence type="ECO:0000313" key="2">
    <source>
        <dbReference type="EMBL" id="GIZ00835.1"/>
    </source>
</evidence>
<evidence type="ECO:0008006" key="4">
    <source>
        <dbReference type="Google" id="ProtNLM"/>
    </source>
</evidence>
<dbReference type="AlphaFoldDB" id="A0AAV4Y3S2"/>
<name>A0AAV4Y3S2_CAEEX</name>
<keyword evidence="3" id="KW-1185">Reference proteome</keyword>
<dbReference type="EMBL" id="BPLR01018589">
    <property type="protein sequence ID" value="GIZ00835.1"/>
    <property type="molecule type" value="Genomic_DNA"/>
</dbReference>
<accession>A0AAV4Y3S2</accession>
<feature type="region of interest" description="Disordered" evidence="1">
    <location>
        <begin position="1"/>
        <end position="20"/>
    </location>
</feature>
<evidence type="ECO:0000313" key="3">
    <source>
        <dbReference type="Proteomes" id="UP001054945"/>
    </source>
</evidence>
<comment type="caution">
    <text evidence="2">The sequence shown here is derived from an EMBL/GenBank/DDBJ whole genome shotgun (WGS) entry which is preliminary data.</text>
</comment>
<reference evidence="2 3" key="1">
    <citation type="submission" date="2021-06" db="EMBL/GenBank/DDBJ databases">
        <title>Caerostris extrusa draft genome.</title>
        <authorList>
            <person name="Kono N."/>
            <person name="Arakawa K."/>
        </authorList>
    </citation>
    <scope>NUCLEOTIDE SEQUENCE [LARGE SCALE GENOMIC DNA]</scope>
</reference>
<dbReference type="Proteomes" id="UP001054945">
    <property type="component" value="Unassembled WGS sequence"/>
</dbReference>
<gene>
    <name evidence="2" type="ORF">CEXT_350301</name>
</gene>
<proteinExistence type="predicted"/>
<sequence>MEEEKKLKSKNLNPPCLKINKMSPSVRRKEGERWKQLLEHPPPFRLQVWLESGGHFPGRQRHCQIICIRYSDALLMLYQHSPSPSLLPIRIAEQR</sequence>
<protein>
    <recommendedName>
        <fullName evidence="4">Ycf15</fullName>
    </recommendedName>
</protein>